<feature type="domain" description="SGNH hydrolase-type esterase" evidence="1">
    <location>
        <begin position="196"/>
        <end position="354"/>
    </location>
</feature>
<dbReference type="InterPro" id="IPR013830">
    <property type="entry name" value="SGNH_hydro"/>
</dbReference>
<dbReference type="Gene3D" id="3.40.50.1110">
    <property type="entry name" value="SGNH hydrolase"/>
    <property type="match status" value="1"/>
</dbReference>
<gene>
    <name evidence="2" type="ORF">FC89_GL000365</name>
</gene>
<dbReference type="Pfam" id="PF13472">
    <property type="entry name" value="Lipase_GDSL_2"/>
    <property type="match status" value="1"/>
</dbReference>
<dbReference type="STRING" id="1423750.FC89_GL000365"/>
<dbReference type="GeneID" id="98318417"/>
<proteinExistence type="predicted"/>
<evidence type="ECO:0000259" key="1">
    <source>
        <dbReference type="Pfam" id="PF13472"/>
    </source>
</evidence>
<dbReference type="AlphaFoldDB" id="A0A0R1VNT0"/>
<dbReference type="Proteomes" id="UP000051451">
    <property type="component" value="Unassembled WGS sequence"/>
</dbReference>
<sequence>MQAKSEENKSIPIVANSMSAFVNNLSYLLGKQNKIDLAFKWHVYTDETYTDDSLKIALEFRDLYNRLIFAIAILNDSKLVYSVKGLSSDSTVIGGKFEPHWEDIISSKTENYICQVHLMIDFSKRNNGLEFEVFTSEGRKIFERWQLSVNGTNLAQIVAVNYSRTEVPISHNIYDIHFKKVDYSINDSLVGKRIYAFGDSIICGHLYSKKGFVDFLAQQEGMKLRKYAVNGGSILPGKLNILQQIFEAPDQEPDFIIFDGGTNDAFKRNEQYFGSILKDSKVNTYDLESYAGNFEKIIQTMKQKWPKAKIVFVAVPRLCSRNGAVQEKLHQLQIAAGKKWNITIIDMFADSKLNTVADQMRKKYTFDKLGIDNLPGTMKTTISNDKTPSGTHPNFLAIEKYYVPEVSRVLYQLVADS</sequence>
<reference evidence="2 3" key="1">
    <citation type="journal article" date="2015" name="Genome Announc.">
        <title>Expanding the biotechnology potential of lactobacilli through comparative genomics of 213 strains and associated genera.</title>
        <authorList>
            <person name="Sun Z."/>
            <person name="Harris H.M."/>
            <person name="McCann A."/>
            <person name="Guo C."/>
            <person name="Argimon S."/>
            <person name="Zhang W."/>
            <person name="Yang X."/>
            <person name="Jeffery I.B."/>
            <person name="Cooney J.C."/>
            <person name="Kagawa T.F."/>
            <person name="Liu W."/>
            <person name="Song Y."/>
            <person name="Salvetti E."/>
            <person name="Wrobel A."/>
            <person name="Rasinkangas P."/>
            <person name="Parkhill J."/>
            <person name="Rea M.C."/>
            <person name="O'Sullivan O."/>
            <person name="Ritari J."/>
            <person name="Douillard F.P."/>
            <person name="Paul Ross R."/>
            <person name="Yang R."/>
            <person name="Briner A.E."/>
            <person name="Felis G.E."/>
            <person name="de Vos W.M."/>
            <person name="Barrangou R."/>
            <person name="Klaenhammer T.R."/>
            <person name="Caufield P.W."/>
            <person name="Cui Y."/>
            <person name="Zhang H."/>
            <person name="O'Toole P.W."/>
        </authorList>
    </citation>
    <scope>NUCLEOTIDE SEQUENCE [LARGE SCALE GENOMIC DNA]</scope>
    <source>
        <strain evidence="2 3">DSM 18630</strain>
    </source>
</reference>
<keyword evidence="3" id="KW-1185">Reference proteome</keyword>
<comment type="caution">
    <text evidence="2">The sequence shown here is derived from an EMBL/GenBank/DDBJ whole genome shotgun (WGS) entry which is preliminary data.</text>
</comment>
<evidence type="ECO:0000313" key="2">
    <source>
        <dbReference type="EMBL" id="KRM07053.1"/>
    </source>
</evidence>
<dbReference type="InterPro" id="IPR036514">
    <property type="entry name" value="SGNH_hydro_sf"/>
</dbReference>
<dbReference type="OrthoDB" id="2283723at2"/>
<dbReference type="SUPFAM" id="SSF52266">
    <property type="entry name" value="SGNH hydrolase"/>
    <property type="match status" value="1"/>
</dbReference>
<accession>A0A0R1VNT0</accession>
<name>A0A0R1VNT0_9LACO</name>
<protein>
    <recommendedName>
        <fullName evidence="1">SGNH hydrolase-type esterase domain-containing protein</fullName>
    </recommendedName>
</protein>
<dbReference type="RefSeq" id="WP_057871152.1">
    <property type="nucleotide sequence ID" value="NZ_AZGB01000009.1"/>
</dbReference>
<dbReference type="EMBL" id="AZGB01000009">
    <property type="protein sequence ID" value="KRM07053.1"/>
    <property type="molecule type" value="Genomic_DNA"/>
</dbReference>
<dbReference type="PATRIC" id="fig|1423750.3.peg.374"/>
<organism evidence="2 3">
    <name type="scientific">Liquorilactobacillus ghanensis DSM 18630</name>
    <dbReference type="NCBI Taxonomy" id="1423750"/>
    <lineage>
        <taxon>Bacteria</taxon>
        <taxon>Bacillati</taxon>
        <taxon>Bacillota</taxon>
        <taxon>Bacilli</taxon>
        <taxon>Lactobacillales</taxon>
        <taxon>Lactobacillaceae</taxon>
        <taxon>Liquorilactobacillus</taxon>
    </lineage>
</organism>
<evidence type="ECO:0000313" key="3">
    <source>
        <dbReference type="Proteomes" id="UP000051451"/>
    </source>
</evidence>
<dbReference type="CDD" id="cd00229">
    <property type="entry name" value="SGNH_hydrolase"/>
    <property type="match status" value="1"/>
</dbReference>